<keyword evidence="2" id="KW-1185">Reference proteome</keyword>
<dbReference type="EMBL" id="JANAVB010040018">
    <property type="protein sequence ID" value="KAJ6799079.1"/>
    <property type="molecule type" value="Genomic_DNA"/>
</dbReference>
<evidence type="ECO:0000313" key="2">
    <source>
        <dbReference type="Proteomes" id="UP001140949"/>
    </source>
</evidence>
<reference evidence="1" key="2">
    <citation type="submission" date="2023-04" db="EMBL/GenBank/DDBJ databases">
        <authorList>
            <person name="Bruccoleri R.E."/>
            <person name="Oakeley E.J."/>
            <person name="Faust A.-M."/>
            <person name="Dessus-Babus S."/>
            <person name="Altorfer M."/>
            <person name="Burckhardt D."/>
            <person name="Oertli M."/>
            <person name="Naumann U."/>
            <person name="Petersen F."/>
            <person name="Wong J."/>
        </authorList>
    </citation>
    <scope>NUCLEOTIDE SEQUENCE</scope>
    <source>
        <strain evidence="1">GSM-AAB239-AS_SAM_17_03QT</strain>
        <tissue evidence="1">Leaf</tissue>
    </source>
</reference>
<accession>A0AAX6E548</accession>
<organism evidence="1 2">
    <name type="scientific">Iris pallida</name>
    <name type="common">Sweet iris</name>
    <dbReference type="NCBI Taxonomy" id="29817"/>
    <lineage>
        <taxon>Eukaryota</taxon>
        <taxon>Viridiplantae</taxon>
        <taxon>Streptophyta</taxon>
        <taxon>Embryophyta</taxon>
        <taxon>Tracheophyta</taxon>
        <taxon>Spermatophyta</taxon>
        <taxon>Magnoliopsida</taxon>
        <taxon>Liliopsida</taxon>
        <taxon>Asparagales</taxon>
        <taxon>Iridaceae</taxon>
        <taxon>Iridoideae</taxon>
        <taxon>Irideae</taxon>
        <taxon>Iris</taxon>
    </lineage>
</organism>
<dbReference type="Proteomes" id="UP001140949">
    <property type="component" value="Unassembled WGS sequence"/>
</dbReference>
<sequence>MLFRRNLNLDIGILCIDLHFCLDDDVVPIDVTG</sequence>
<comment type="caution">
    <text evidence="1">The sequence shown here is derived from an EMBL/GenBank/DDBJ whole genome shotgun (WGS) entry which is preliminary data.</text>
</comment>
<proteinExistence type="predicted"/>
<gene>
    <name evidence="1" type="ORF">M6B38_209245</name>
</gene>
<name>A0AAX6E548_IRIPA</name>
<protein>
    <submittedName>
        <fullName evidence="1">Uncharacterized protein</fullName>
    </submittedName>
</protein>
<dbReference type="AlphaFoldDB" id="A0AAX6E548"/>
<reference evidence="1" key="1">
    <citation type="journal article" date="2023" name="GigaByte">
        <title>Genome assembly of the bearded iris, Iris pallida Lam.</title>
        <authorList>
            <person name="Bruccoleri R.E."/>
            <person name="Oakeley E.J."/>
            <person name="Faust A.M.E."/>
            <person name="Altorfer M."/>
            <person name="Dessus-Babus S."/>
            <person name="Burckhardt D."/>
            <person name="Oertli M."/>
            <person name="Naumann U."/>
            <person name="Petersen F."/>
            <person name="Wong J."/>
        </authorList>
    </citation>
    <scope>NUCLEOTIDE SEQUENCE</scope>
    <source>
        <strain evidence="1">GSM-AAB239-AS_SAM_17_03QT</strain>
    </source>
</reference>
<evidence type="ECO:0000313" key="1">
    <source>
        <dbReference type="EMBL" id="KAJ6799079.1"/>
    </source>
</evidence>